<gene>
    <name evidence="4" type="ORF">MIMGU_mgv1a021123mg</name>
</gene>
<dbReference type="InterPro" id="IPR058935">
    <property type="entry name" value="At4g15545-like_C"/>
</dbReference>
<feature type="domain" description="At4g15545-like C-terminal" evidence="3">
    <location>
        <begin position="247"/>
        <end position="311"/>
    </location>
</feature>
<dbReference type="GO" id="GO:0010168">
    <property type="term" value="C:ER body"/>
    <property type="evidence" value="ECO:0000318"/>
    <property type="project" value="GO_Central"/>
</dbReference>
<protein>
    <recommendedName>
        <fullName evidence="3">At4g15545-like C-terminal domain-containing protein</fullName>
    </recommendedName>
</protein>
<sequence>MAYGGGDVGPCFNLPDEILSVMPTDPYEQLDLARKITSMAIASRVTNLEAEAVGLRQKLREKDRLIQELEDKASRLEGACQDAELRFRIAIEDNMKLLKEKESLDLNVKKLNRDLAKLETFKRQLMQSLNDENSPQTETVDIGTYDQSTPKKYSEPAPKLVQRFPFTPYQKTRVTQTGTPKLITSVELPHNRAYSSAGSPQGMSAPASPRTQYEGSGSFSSCFPSSQLSSATNSPPRGRQLSARSPRINGKEFFRQVRSRLSLDQFTAFLTNIKELNAQKQSREETLRKAEEIFGVDNKDLYISFQGLLNRSNQ</sequence>
<dbReference type="InterPro" id="IPR058936">
    <property type="entry name" value="At4g15545-like"/>
</dbReference>
<feature type="region of interest" description="Disordered" evidence="2">
    <location>
        <begin position="130"/>
        <end position="155"/>
    </location>
</feature>
<feature type="compositionally biased region" description="Polar residues" evidence="2">
    <location>
        <begin position="130"/>
        <end position="151"/>
    </location>
</feature>
<dbReference type="Proteomes" id="UP000030748">
    <property type="component" value="Unassembled WGS sequence"/>
</dbReference>
<evidence type="ECO:0000313" key="5">
    <source>
        <dbReference type="Proteomes" id="UP000030748"/>
    </source>
</evidence>
<name>A0A022R4M1_ERYGU</name>
<dbReference type="PANTHER" id="PTHR47383:SF8">
    <property type="entry name" value="OS01G0768300 PROTEIN"/>
    <property type="match status" value="1"/>
</dbReference>
<reference evidence="4 5" key="1">
    <citation type="journal article" date="2013" name="Proc. Natl. Acad. Sci. U.S.A.">
        <title>Fine-scale variation in meiotic recombination in Mimulus inferred from population shotgun sequencing.</title>
        <authorList>
            <person name="Hellsten U."/>
            <person name="Wright K.M."/>
            <person name="Jenkins J."/>
            <person name="Shu S."/>
            <person name="Yuan Y."/>
            <person name="Wessler S.R."/>
            <person name="Schmutz J."/>
            <person name="Willis J.H."/>
            <person name="Rokhsar D.S."/>
        </authorList>
    </citation>
    <scope>NUCLEOTIDE SEQUENCE [LARGE SCALE GENOMIC DNA]</scope>
    <source>
        <strain evidence="5">cv. DUN x IM62</strain>
    </source>
</reference>
<evidence type="ECO:0000259" key="3">
    <source>
        <dbReference type="Pfam" id="PF25972"/>
    </source>
</evidence>
<dbReference type="Pfam" id="PF25972">
    <property type="entry name" value="At4g15545_C"/>
    <property type="match status" value="1"/>
</dbReference>
<dbReference type="AlphaFoldDB" id="A0A022R4M1"/>
<evidence type="ECO:0000313" key="4">
    <source>
        <dbReference type="EMBL" id="EYU33775.1"/>
    </source>
</evidence>
<feature type="compositionally biased region" description="Polar residues" evidence="2">
    <location>
        <begin position="193"/>
        <end position="202"/>
    </location>
</feature>
<keyword evidence="1" id="KW-0175">Coiled coil</keyword>
<keyword evidence="5" id="KW-1185">Reference proteome</keyword>
<dbReference type="eggNOG" id="ENOG502QPIN">
    <property type="taxonomic scope" value="Eukaryota"/>
</dbReference>
<evidence type="ECO:0000256" key="1">
    <source>
        <dbReference type="SAM" id="Coils"/>
    </source>
</evidence>
<proteinExistence type="predicted"/>
<evidence type="ECO:0000256" key="2">
    <source>
        <dbReference type="SAM" id="MobiDB-lite"/>
    </source>
</evidence>
<feature type="coiled-coil region" evidence="1">
    <location>
        <begin position="45"/>
        <end position="128"/>
    </location>
</feature>
<feature type="region of interest" description="Disordered" evidence="2">
    <location>
        <begin position="171"/>
        <end position="247"/>
    </location>
</feature>
<dbReference type="EMBL" id="KI630752">
    <property type="protein sequence ID" value="EYU33775.1"/>
    <property type="molecule type" value="Genomic_DNA"/>
</dbReference>
<organism evidence="4 5">
    <name type="scientific">Erythranthe guttata</name>
    <name type="common">Yellow monkey flower</name>
    <name type="synonym">Mimulus guttatus</name>
    <dbReference type="NCBI Taxonomy" id="4155"/>
    <lineage>
        <taxon>Eukaryota</taxon>
        <taxon>Viridiplantae</taxon>
        <taxon>Streptophyta</taxon>
        <taxon>Embryophyta</taxon>
        <taxon>Tracheophyta</taxon>
        <taxon>Spermatophyta</taxon>
        <taxon>Magnoliopsida</taxon>
        <taxon>eudicotyledons</taxon>
        <taxon>Gunneridae</taxon>
        <taxon>Pentapetalae</taxon>
        <taxon>asterids</taxon>
        <taxon>lamiids</taxon>
        <taxon>Lamiales</taxon>
        <taxon>Phrymaceae</taxon>
        <taxon>Erythranthe</taxon>
    </lineage>
</organism>
<dbReference type="PANTHER" id="PTHR47383">
    <property type="entry name" value="OS03G0659800 PROTEIN"/>
    <property type="match status" value="1"/>
</dbReference>
<feature type="compositionally biased region" description="Low complexity" evidence="2">
    <location>
        <begin position="216"/>
        <end position="230"/>
    </location>
</feature>
<accession>A0A022R4M1</accession>